<dbReference type="InterPro" id="IPR036086">
    <property type="entry name" value="ParB/Sulfiredoxin_sf"/>
</dbReference>
<dbReference type="SUPFAM" id="SSF110849">
    <property type="entry name" value="ParB/Sulfiredoxin"/>
    <property type="match status" value="1"/>
</dbReference>
<evidence type="ECO:0000256" key="1">
    <source>
        <dbReference type="ARBA" id="ARBA00006295"/>
    </source>
</evidence>
<dbReference type="Gene3D" id="3.90.1530.30">
    <property type="match status" value="1"/>
</dbReference>
<dbReference type="InterPro" id="IPR004437">
    <property type="entry name" value="ParB/RepB/Spo0J"/>
</dbReference>
<dbReference type="RefSeq" id="WP_091972086.1">
    <property type="nucleotide sequence ID" value="NZ_FOPM01000011.1"/>
</dbReference>
<accession>A0A1I2UQN6</accession>
<evidence type="ECO:0000256" key="2">
    <source>
        <dbReference type="SAM" id="MobiDB-lite"/>
    </source>
</evidence>
<dbReference type="EMBL" id="FOPM01000011">
    <property type="protein sequence ID" value="SFG78007.1"/>
    <property type="molecule type" value="Genomic_DNA"/>
</dbReference>
<evidence type="ECO:0000313" key="4">
    <source>
        <dbReference type="EMBL" id="SFG78007.1"/>
    </source>
</evidence>
<dbReference type="InterPro" id="IPR017819">
    <property type="entry name" value="Plasmid_partition_RepB"/>
</dbReference>
<dbReference type="SMART" id="SM00470">
    <property type="entry name" value="ParB"/>
    <property type="match status" value="1"/>
</dbReference>
<sequence length="344" mass="37479">MSRKTSLDALFGAKAPERLSADNRPAPAPPTLSADNPSAPPPVLGPARARSGAVRAMGATLDDLKARARSADNLETGSVVAELDTAQIDGSFVADRVSDATDPAMAGLVESMRSGQQVPILVRPHPEAQGRYQIAYGHRRVRAAAELGIKVRAVIRPLTDDELVVAQGKENLDRRDLSYIERAFFALRLEMRSFPREVICAAMATDPPNVSRFITVARTIPEDIVAAIGPAPKAGRPRWMDLAERIQSKGRVAIDRLIGDEAFQAMSTDERFAAVLAAISAKTAAKRKAKPKNWLDGEGRAVARIERTDNRFVLTINEELEPELGDHLMSRFAEILAEHRARKE</sequence>
<keyword evidence="5" id="KW-1185">Reference proteome</keyword>
<dbReference type="InterPro" id="IPR037972">
    <property type="entry name" value="RepB_N"/>
</dbReference>
<proteinExistence type="inferred from homology"/>
<name>A0A1I2UQN6_9HYPH</name>
<dbReference type="NCBIfam" id="TIGR00180">
    <property type="entry name" value="parB_part"/>
    <property type="match status" value="1"/>
</dbReference>
<dbReference type="CDD" id="cd16405">
    <property type="entry name" value="RepB_like_N"/>
    <property type="match status" value="1"/>
</dbReference>
<organism evidence="4 5">
    <name type="scientific">Methylobacterium gossipiicola</name>
    <dbReference type="NCBI Taxonomy" id="582675"/>
    <lineage>
        <taxon>Bacteria</taxon>
        <taxon>Pseudomonadati</taxon>
        <taxon>Pseudomonadota</taxon>
        <taxon>Alphaproteobacteria</taxon>
        <taxon>Hyphomicrobiales</taxon>
        <taxon>Methylobacteriaceae</taxon>
        <taxon>Methylobacterium</taxon>
    </lineage>
</organism>
<gene>
    <name evidence="4" type="ORF">SAMN05192565_1115</name>
</gene>
<dbReference type="PANTHER" id="PTHR33375:SF1">
    <property type="entry name" value="CHROMOSOME-PARTITIONING PROTEIN PARB-RELATED"/>
    <property type="match status" value="1"/>
</dbReference>
<dbReference type="GO" id="GO:0003677">
    <property type="term" value="F:DNA binding"/>
    <property type="evidence" value="ECO:0007669"/>
    <property type="project" value="InterPro"/>
</dbReference>
<dbReference type="Pfam" id="PF07506">
    <property type="entry name" value="RepB"/>
    <property type="match status" value="1"/>
</dbReference>
<dbReference type="PANTHER" id="PTHR33375">
    <property type="entry name" value="CHROMOSOME-PARTITIONING PROTEIN PARB-RELATED"/>
    <property type="match status" value="1"/>
</dbReference>
<protein>
    <submittedName>
        <fullName evidence="4">ParB family protein</fullName>
    </submittedName>
</protein>
<evidence type="ECO:0000259" key="3">
    <source>
        <dbReference type="SMART" id="SM00470"/>
    </source>
</evidence>
<dbReference type="Pfam" id="PF02195">
    <property type="entry name" value="ParB_N"/>
    <property type="match status" value="1"/>
</dbReference>
<dbReference type="InterPro" id="IPR003115">
    <property type="entry name" value="ParB_N"/>
</dbReference>
<comment type="similarity">
    <text evidence="1">Belongs to the ParB family.</text>
</comment>
<dbReference type="SUPFAM" id="SSF109709">
    <property type="entry name" value="KorB DNA-binding domain-like"/>
    <property type="match status" value="1"/>
</dbReference>
<dbReference type="GO" id="GO:0005694">
    <property type="term" value="C:chromosome"/>
    <property type="evidence" value="ECO:0007669"/>
    <property type="project" value="TreeGrafter"/>
</dbReference>
<dbReference type="InterPro" id="IPR011111">
    <property type="entry name" value="Plasmid_RepB"/>
</dbReference>
<reference evidence="5" key="1">
    <citation type="submission" date="2016-10" db="EMBL/GenBank/DDBJ databases">
        <authorList>
            <person name="Varghese N."/>
            <person name="Submissions S."/>
        </authorList>
    </citation>
    <scope>NUCLEOTIDE SEQUENCE [LARGE SCALE GENOMIC DNA]</scope>
    <source>
        <strain evidence="5">Gh-105</strain>
    </source>
</reference>
<dbReference type="STRING" id="582675.SAMN05192565_1115"/>
<dbReference type="Gene3D" id="1.10.10.2830">
    <property type="match status" value="1"/>
</dbReference>
<dbReference type="NCBIfam" id="TIGR03454">
    <property type="entry name" value="partition_RepB"/>
    <property type="match status" value="1"/>
</dbReference>
<dbReference type="GO" id="GO:0007059">
    <property type="term" value="P:chromosome segregation"/>
    <property type="evidence" value="ECO:0007669"/>
    <property type="project" value="TreeGrafter"/>
</dbReference>
<dbReference type="InterPro" id="IPR050336">
    <property type="entry name" value="Chromosome_partition/occlusion"/>
</dbReference>
<feature type="region of interest" description="Disordered" evidence="2">
    <location>
        <begin position="1"/>
        <end position="48"/>
    </location>
</feature>
<feature type="domain" description="ParB-like N-terminal" evidence="3">
    <location>
        <begin position="81"/>
        <end position="172"/>
    </location>
</feature>
<evidence type="ECO:0000313" key="5">
    <source>
        <dbReference type="Proteomes" id="UP000199229"/>
    </source>
</evidence>
<dbReference type="Proteomes" id="UP000199229">
    <property type="component" value="Unassembled WGS sequence"/>
</dbReference>
<dbReference type="OrthoDB" id="7908920at2"/>
<dbReference type="AlphaFoldDB" id="A0A1I2UQN6"/>